<feature type="region of interest" description="Disordered" evidence="1">
    <location>
        <begin position="206"/>
        <end position="246"/>
    </location>
</feature>
<reference evidence="2 3" key="1">
    <citation type="submission" date="2024-01" db="EMBL/GenBank/DDBJ databases">
        <title>The genomes of 5 underutilized Papilionoideae crops provide insights into root nodulation and disease resistanc.</title>
        <authorList>
            <person name="Yuan L."/>
        </authorList>
    </citation>
    <scope>NUCLEOTIDE SEQUENCE [LARGE SCALE GENOMIC DNA]</scope>
    <source>
        <strain evidence="2">ZHUSHIDOU_FW_LH</strain>
        <tissue evidence="2">Leaf</tissue>
    </source>
</reference>
<name>A0AAN9EY46_CROPI</name>
<gene>
    <name evidence="2" type="ORF">RIF29_18727</name>
</gene>
<feature type="region of interest" description="Disordered" evidence="1">
    <location>
        <begin position="1"/>
        <end position="51"/>
    </location>
</feature>
<accession>A0AAN9EY46</accession>
<keyword evidence="3" id="KW-1185">Reference proteome</keyword>
<dbReference type="EMBL" id="JAYWIO010000004">
    <property type="protein sequence ID" value="KAK7266087.1"/>
    <property type="molecule type" value="Genomic_DNA"/>
</dbReference>
<feature type="compositionally biased region" description="Basic and acidic residues" evidence="1">
    <location>
        <begin position="234"/>
        <end position="246"/>
    </location>
</feature>
<organism evidence="2 3">
    <name type="scientific">Crotalaria pallida</name>
    <name type="common">Smooth rattlebox</name>
    <name type="synonym">Crotalaria striata</name>
    <dbReference type="NCBI Taxonomy" id="3830"/>
    <lineage>
        <taxon>Eukaryota</taxon>
        <taxon>Viridiplantae</taxon>
        <taxon>Streptophyta</taxon>
        <taxon>Embryophyta</taxon>
        <taxon>Tracheophyta</taxon>
        <taxon>Spermatophyta</taxon>
        <taxon>Magnoliopsida</taxon>
        <taxon>eudicotyledons</taxon>
        <taxon>Gunneridae</taxon>
        <taxon>Pentapetalae</taxon>
        <taxon>rosids</taxon>
        <taxon>fabids</taxon>
        <taxon>Fabales</taxon>
        <taxon>Fabaceae</taxon>
        <taxon>Papilionoideae</taxon>
        <taxon>50 kb inversion clade</taxon>
        <taxon>genistoids sensu lato</taxon>
        <taxon>core genistoids</taxon>
        <taxon>Crotalarieae</taxon>
        <taxon>Crotalaria</taxon>
    </lineage>
</organism>
<dbReference type="AlphaFoldDB" id="A0AAN9EY46"/>
<feature type="compositionally biased region" description="Gly residues" evidence="1">
    <location>
        <begin position="25"/>
        <end position="34"/>
    </location>
</feature>
<dbReference type="Proteomes" id="UP001372338">
    <property type="component" value="Unassembled WGS sequence"/>
</dbReference>
<evidence type="ECO:0000313" key="2">
    <source>
        <dbReference type="EMBL" id="KAK7266087.1"/>
    </source>
</evidence>
<proteinExistence type="predicted"/>
<evidence type="ECO:0000256" key="1">
    <source>
        <dbReference type="SAM" id="MobiDB-lite"/>
    </source>
</evidence>
<comment type="caution">
    <text evidence="2">The sequence shown here is derived from an EMBL/GenBank/DDBJ whole genome shotgun (WGS) entry which is preliminary data.</text>
</comment>
<protein>
    <submittedName>
        <fullName evidence="2">Uncharacterized protein</fullName>
    </submittedName>
</protein>
<sequence length="353" mass="39751">MLVKDGAQIKDPPADDHSVQLSPESGGGSGGPDGGRNTNGDVTMEDNQGAKITEENLVIPRDKQNNGKNMGEQISLDNCFGPWMLVKRPMRRKDSSRGTQNPKKLAINNNDLVGKKLPKINSRFEALEYDRGEPTKVERENQEVLIVKKILPLLKVNPVWWSPTLKTNKVLLSLKRLETRWEVGILNTREASPICLSPILKKIHKPDTLNTKPVPTRNEVDPSASKGPSPSIDQESHRMEQGKTEMKHKEEEMLRLMRYYQKENKNQCNELFTQSMLQSREVIEHVQQRKMIQTSQPQIDKPPGTDLLVVLKGCGEQELEMAHEEYQVGMQAHDMAIDTFVQPGSGNPSFSSC</sequence>
<evidence type="ECO:0000313" key="3">
    <source>
        <dbReference type="Proteomes" id="UP001372338"/>
    </source>
</evidence>